<reference evidence="2 3" key="1">
    <citation type="submission" date="2016-10" db="EMBL/GenBank/DDBJ databases">
        <authorList>
            <person name="de Groot N.N."/>
        </authorList>
    </citation>
    <scope>NUCLEOTIDE SEQUENCE [LARGE SCALE GENOMIC DNA]</scope>
    <source>
        <strain evidence="2 3">DSM 25232</strain>
    </source>
</reference>
<dbReference type="InterPro" id="IPR024422">
    <property type="entry name" value="Protein_unknown_function_OB"/>
</dbReference>
<dbReference type="RefSeq" id="WP_091405558.1">
    <property type="nucleotide sequence ID" value="NZ_FOAB01000001.1"/>
</dbReference>
<feature type="transmembrane region" description="Helical" evidence="1">
    <location>
        <begin position="7"/>
        <end position="25"/>
    </location>
</feature>
<accession>A0A1H7HN64</accession>
<evidence type="ECO:0000313" key="2">
    <source>
        <dbReference type="EMBL" id="SEK50470.1"/>
    </source>
</evidence>
<keyword evidence="1" id="KW-0472">Membrane</keyword>
<dbReference type="OrthoDB" id="673558at2"/>
<keyword evidence="1" id="KW-1133">Transmembrane helix</keyword>
<organism evidence="2 3">
    <name type="scientific">Aquimarina amphilecti</name>
    <dbReference type="NCBI Taxonomy" id="1038014"/>
    <lineage>
        <taxon>Bacteria</taxon>
        <taxon>Pseudomonadati</taxon>
        <taxon>Bacteroidota</taxon>
        <taxon>Flavobacteriia</taxon>
        <taxon>Flavobacteriales</taxon>
        <taxon>Flavobacteriaceae</taxon>
        <taxon>Aquimarina</taxon>
    </lineage>
</organism>
<dbReference type="STRING" id="1038014.SAMN04487910_0678"/>
<name>A0A1H7HN64_AQUAM</name>
<dbReference type="Pfam" id="PF12869">
    <property type="entry name" value="tRNA_anti-like"/>
    <property type="match status" value="1"/>
</dbReference>
<sequence length="142" mass="15600">MKSKTTNAINISILLMILIGILIYIKVYNKPFANISESKPNVSIESKELIDSFFNNENEANSKFLEQIIQVRGLITEITSGKNGNNIITLGDKNAIGGVTCHLSSEESTKTNNLKIGQQINIKGICTGYLLDVILVKCVIIE</sequence>
<evidence type="ECO:0000256" key="1">
    <source>
        <dbReference type="SAM" id="Phobius"/>
    </source>
</evidence>
<dbReference type="Proteomes" id="UP000198521">
    <property type="component" value="Unassembled WGS sequence"/>
</dbReference>
<evidence type="ECO:0000313" key="3">
    <source>
        <dbReference type="Proteomes" id="UP000198521"/>
    </source>
</evidence>
<keyword evidence="3" id="KW-1185">Reference proteome</keyword>
<gene>
    <name evidence="2" type="ORF">SAMN04487910_0678</name>
</gene>
<keyword evidence="1" id="KW-0812">Transmembrane</keyword>
<dbReference type="EMBL" id="FOAB01000001">
    <property type="protein sequence ID" value="SEK50470.1"/>
    <property type="molecule type" value="Genomic_DNA"/>
</dbReference>
<protein>
    <submittedName>
        <fullName evidence="2">tRNA_anti-like</fullName>
    </submittedName>
</protein>
<dbReference type="AlphaFoldDB" id="A0A1H7HN64"/>
<proteinExistence type="predicted"/>